<comment type="pathway">
    <text evidence="2">Secondary metabolite biosynthesis.</text>
</comment>
<keyword evidence="11" id="KW-1133">Transmembrane helix</keyword>
<evidence type="ECO:0000256" key="8">
    <source>
        <dbReference type="ARBA" id="ARBA00023033"/>
    </source>
</evidence>
<keyword evidence="13" id="KW-1185">Reference proteome</keyword>
<dbReference type="InterPro" id="IPR001128">
    <property type="entry name" value="Cyt_P450"/>
</dbReference>
<dbReference type="GO" id="GO:0005506">
    <property type="term" value="F:iron ion binding"/>
    <property type="evidence" value="ECO:0007669"/>
    <property type="project" value="InterPro"/>
</dbReference>
<protein>
    <recommendedName>
        <fullName evidence="14">Cytochrome P450</fullName>
    </recommendedName>
</protein>
<gene>
    <name evidence="12" type="ORF">EWM64_g2621</name>
</gene>
<comment type="cofactor">
    <cofactor evidence="1 9">
        <name>heme</name>
        <dbReference type="ChEBI" id="CHEBI:30413"/>
    </cofactor>
</comment>
<dbReference type="PANTHER" id="PTHR46300:SF7">
    <property type="entry name" value="P450, PUTATIVE (EUROFUNG)-RELATED"/>
    <property type="match status" value="1"/>
</dbReference>
<dbReference type="Gene3D" id="1.10.630.10">
    <property type="entry name" value="Cytochrome P450"/>
    <property type="match status" value="1"/>
</dbReference>
<dbReference type="GO" id="GO:0016705">
    <property type="term" value="F:oxidoreductase activity, acting on paired donors, with incorporation or reduction of molecular oxygen"/>
    <property type="evidence" value="ECO:0007669"/>
    <property type="project" value="InterPro"/>
</dbReference>
<dbReference type="STRING" id="135208.A0A4Z0A4Q3"/>
<dbReference type="CDD" id="cd11065">
    <property type="entry name" value="CYP64-like"/>
    <property type="match status" value="1"/>
</dbReference>
<dbReference type="InterPro" id="IPR017972">
    <property type="entry name" value="Cyt_P450_CS"/>
</dbReference>
<sequence length="527" mass="58224">MDTSQLLTLWNDRVPQLGVVDLSLIGVGAVVVFAWLFSGGKKARTPPGPRPLPILGNMLSIPTTHPWKIYDKWCRDHNSDLMYLRLPGGNGILVLNTMKAATDLLVKRSTIYSDRPQSIMLSDLMGMSWVFGLMQYGDAWKQHRRLFHREFEGSAAVRMHALNAARRLLQRLLNSNVNYARDMQLTTGDMILSATYGITPKSEDDYFIKLAEGLVGALAVVAGGGFLVDLIPPMRWIPRWFPGGGFKKQADEWKGLGVTARSVPFNHVKEQLANGTAPPSVASHFLAAHQEDDESTNESKEFMQNILAEAYLGGAGATVGTLCTFTLAMALNPDVQKRAQAAIDEALHGERLPDFTDFGNIPYIDALINEVLRWHPGAPLGLFHSSNKDDVYEGYLVPKGTFISPNVWAILHDPAVYGEDVDEFRPERFLTKDGKRNDVPDSEIAFGFGRRICPGRPMGRDTLWITSASILATFDITNPVDKEGKPLDPASIEYSNSMSSRPPYFDCTFKLRSKAAGALVQNGLNEA</sequence>
<organism evidence="12 13">
    <name type="scientific">Hericium alpestre</name>
    <dbReference type="NCBI Taxonomy" id="135208"/>
    <lineage>
        <taxon>Eukaryota</taxon>
        <taxon>Fungi</taxon>
        <taxon>Dikarya</taxon>
        <taxon>Basidiomycota</taxon>
        <taxon>Agaricomycotina</taxon>
        <taxon>Agaricomycetes</taxon>
        <taxon>Russulales</taxon>
        <taxon>Hericiaceae</taxon>
        <taxon>Hericium</taxon>
    </lineage>
</organism>
<evidence type="ECO:0000313" key="12">
    <source>
        <dbReference type="EMBL" id="TFY81394.1"/>
    </source>
</evidence>
<evidence type="ECO:0000256" key="2">
    <source>
        <dbReference type="ARBA" id="ARBA00005179"/>
    </source>
</evidence>
<dbReference type="PROSITE" id="PS00086">
    <property type="entry name" value="CYTOCHROME_P450"/>
    <property type="match status" value="1"/>
</dbReference>
<evidence type="ECO:0000256" key="1">
    <source>
        <dbReference type="ARBA" id="ARBA00001971"/>
    </source>
</evidence>
<dbReference type="Proteomes" id="UP000298061">
    <property type="component" value="Unassembled WGS sequence"/>
</dbReference>
<dbReference type="GO" id="GO:0004497">
    <property type="term" value="F:monooxygenase activity"/>
    <property type="evidence" value="ECO:0007669"/>
    <property type="project" value="UniProtKB-KW"/>
</dbReference>
<keyword evidence="5 9" id="KW-0479">Metal-binding</keyword>
<reference evidence="12 13" key="1">
    <citation type="submission" date="2019-02" db="EMBL/GenBank/DDBJ databases">
        <title>Genome sequencing of the rare red list fungi Hericium alpestre (H. flagellum).</title>
        <authorList>
            <person name="Buettner E."/>
            <person name="Kellner H."/>
        </authorList>
    </citation>
    <scope>NUCLEOTIDE SEQUENCE [LARGE SCALE GENOMIC DNA]</scope>
    <source>
        <strain evidence="12 13">DSM 108284</strain>
    </source>
</reference>
<evidence type="ECO:0000256" key="4">
    <source>
        <dbReference type="ARBA" id="ARBA00022617"/>
    </source>
</evidence>
<dbReference type="PRINTS" id="PR00385">
    <property type="entry name" value="P450"/>
</dbReference>
<keyword evidence="4 9" id="KW-0349">Heme</keyword>
<comment type="similarity">
    <text evidence="3 10">Belongs to the cytochrome P450 family.</text>
</comment>
<keyword evidence="11" id="KW-0472">Membrane</keyword>
<proteinExistence type="inferred from homology"/>
<dbReference type="InterPro" id="IPR036396">
    <property type="entry name" value="Cyt_P450_sf"/>
</dbReference>
<evidence type="ECO:0000313" key="13">
    <source>
        <dbReference type="Proteomes" id="UP000298061"/>
    </source>
</evidence>
<evidence type="ECO:0008006" key="14">
    <source>
        <dbReference type="Google" id="ProtNLM"/>
    </source>
</evidence>
<feature type="transmembrane region" description="Helical" evidence="11">
    <location>
        <begin position="206"/>
        <end position="231"/>
    </location>
</feature>
<dbReference type="OrthoDB" id="1055148at2759"/>
<name>A0A4Z0A4Q3_9AGAM</name>
<evidence type="ECO:0000256" key="3">
    <source>
        <dbReference type="ARBA" id="ARBA00010617"/>
    </source>
</evidence>
<feature type="transmembrane region" description="Helical" evidence="11">
    <location>
        <begin position="17"/>
        <end position="37"/>
    </location>
</feature>
<comment type="caution">
    <text evidence="12">The sequence shown here is derived from an EMBL/GenBank/DDBJ whole genome shotgun (WGS) entry which is preliminary data.</text>
</comment>
<evidence type="ECO:0000256" key="6">
    <source>
        <dbReference type="ARBA" id="ARBA00023002"/>
    </source>
</evidence>
<dbReference type="InterPro" id="IPR050364">
    <property type="entry name" value="Cytochrome_P450_fung"/>
</dbReference>
<keyword evidence="7 9" id="KW-0408">Iron</keyword>
<dbReference type="PANTHER" id="PTHR46300">
    <property type="entry name" value="P450, PUTATIVE (EUROFUNG)-RELATED-RELATED"/>
    <property type="match status" value="1"/>
</dbReference>
<accession>A0A4Z0A4Q3</accession>
<dbReference type="PRINTS" id="PR00463">
    <property type="entry name" value="EP450I"/>
</dbReference>
<keyword evidence="6 10" id="KW-0560">Oxidoreductase</keyword>
<feature type="binding site" description="axial binding residue" evidence="9">
    <location>
        <position position="453"/>
    </location>
    <ligand>
        <name>heme</name>
        <dbReference type="ChEBI" id="CHEBI:30413"/>
    </ligand>
    <ligandPart>
        <name>Fe</name>
        <dbReference type="ChEBI" id="CHEBI:18248"/>
    </ligandPart>
</feature>
<dbReference type="EMBL" id="SFCI01000217">
    <property type="protein sequence ID" value="TFY81394.1"/>
    <property type="molecule type" value="Genomic_DNA"/>
</dbReference>
<dbReference type="GO" id="GO:0020037">
    <property type="term" value="F:heme binding"/>
    <property type="evidence" value="ECO:0007669"/>
    <property type="project" value="InterPro"/>
</dbReference>
<keyword evidence="11" id="KW-0812">Transmembrane</keyword>
<dbReference type="AlphaFoldDB" id="A0A4Z0A4Q3"/>
<dbReference type="Pfam" id="PF00067">
    <property type="entry name" value="p450"/>
    <property type="match status" value="1"/>
</dbReference>
<evidence type="ECO:0000256" key="7">
    <source>
        <dbReference type="ARBA" id="ARBA00023004"/>
    </source>
</evidence>
<evidence type="ECO:0000256" key="9">
    <source>
        <dbReference type="PIRSR" id="PIRSR602401-1"/>
    </source>
</evidence>
<dbReference type="SUPFAM" id="SSF48264">
    <property type="entry name" value="Cytochrome P450"/>
    <property type="match status" value="1"/>
</dbReference>
<evidence type="ECO:0000256" key="10">
    <source>
        <dbReference type="RuleBase" id="RU000461"/>
    </source>
</evidence>
<dbReference type="InterPro" id="IPR002401">
    <property type="entry name" value="Cyt_P450_E_grp-I"/>
</dbReference>
<evidence type="ECO:0000256" key="11">
    <source>
        <dbReference type="SAM" id="Phobius"/>
    </source>
</evidence>
<evidence type="ECO:0000256" key="5">
    <source>
        <dbReference type="ARBA" id="ARBA00022723"/>
    </source>
</evidence>
<keyword evidence="8 10" id="KW-0503">Monooxygenase</keyword>